<feature type="compositionally biased region" description="Polar residues" evidence="1">
    <location>
        <begin position="29"/>
        <end position="45"/>
    </location>
</feature>
<proteinExistence type="predicted"/>
<dbReference type="AlphaFoldDB" id="A0A166FSH6"/>
<dbReference type="InterPro" id="IPR036047">
    <property type="entry name" value="F-box-like_dom_sf"/>
</dbReference>
<dbReference type="Proteomes" id="UP000076798">
    <property type="component" value="Unassembled WGS sequence"/>
</dbReference>
<reference evidence="2 3" key="1">
    <citation type="journal article" date="2016" name="Mol. Biol. Evol.">
        <title>Comparative Genomics of Early-Diverging Mushroom-Forming Fungi Provides Insights into the Origins of Lignocellulose Decay Capabilities.</title>
        <authorList>
            <person name="Nagy L.G."/>
            <person name="Riley R."/>
            <person name="Tritt A."/>
            <person name="Adam C."/>
            <person name="Daum C."/>
            <person name="Floudas D."/>
            <person name="Sun H."/>
            <person name="Yadav J.S."/>
            <person name="Pangilinan J."/>
            <person name="Larsson K.H."/>
            <person name="Matsuura K."/>
            <person name="Barry K."/>
            <person name="Labutti K."/>
            <person name="Kuo R."/>
            <person name="Ohm R.A."/>
            <person name="Bhattacharya S.S."/>
            <person name="Shirouzu T."/>
            <person name="Yoshinaga Y."/>
            <person name="Martin F.M."/>
            <person name="Grigoriev I.V."/>
            <person name="Hibbett D.S."/>
        </authorList>
    </citation>
    <scope>NUCLEOTIDE SEQUENCE [LARGE SCALE GENOMIC DNA]</scope>
    <source>
        <strain evidence="2 3">HHB10207 ss-3</strain>
    </source>
</reference>
<feature type="region of interest" description="Disordered" evidence="1">
    <location>
        <begin position="23"/>
        <end position="51"/>
    </location>
</feature>
<keyword evidence="3" id="KW-1185">Reference proteome</keyword>
<evidence type="ECO:0008006" key="4">
    <source>
        <dbReference type="Google" id="ProtNLM"/>
    </source>
</evidence>
<protein>
    <recommendedName>
        <fullName evidence="4">F-box domain-containing protein</fullName>
    </recommendedName>
</protein>
<evidence type="ECO:0000313" key="3">
    <source>
        <dbReference type="Proteomes" id="UP000076798"/>
    </source>
</evidence>
<gene>
    <name evidence="2" type="ORF">SISSUDRAFT_1043467</name>
</gene>
<organism evidence="2 3">
    <name type="scientific">Sistotremastrum suecicum HHB10207 ss-3</name>
    <dbReference type="NCBI Taxonomy" id="1314776"/>
    <lineage>
        <taxon>Eukaryota</taxon>
        <taxon>Fungi</taxon>
        <taxon>Dikarya</taxon>
        <taxon>Basidiomycota</taxon>
        <taxon>Agaricomycotina</taxon>
        <taxon>Agaricomycetes</taxon>
        <taxon>Sistotremastrales</taxon>
        <taxon>Sistotremastraceae</taxon>
        <taxon>Sistotremastrum</taxon>
    </lineage>
</organism>
<dbReference type="EMBL" id="KV428026">
    <property type="protein sequence ID" value="KZT40955.1"/>
    <property type="molecule type" value="Genomic_DNA"/>
</dbReference>
<dbReference type="SUPFAM" id="SSF81383">
    <property type="entry name" value="F-box domain"/>
    <property type="match status" value="1"/>
</dbReference>
<evidence type="ECO:0000256" key="1">
    <source>
        <dbReference type="SAM" id="MobiDB-lite"/>
    </source>
</evidence>
<evidence type="ECO:0000313" key="2">
    <source>
        <dbReference type="EMBL" id="KZT40955.1"/>
    </source>
</evidence>
<accession>A0A166FSH6</accession>
<name>A0A166FSH6_9AGAM</name>
<sequence length="628" mass="71250">MFSRSFSRLKKILRSLPTLPTFQRRKPSTYRNQNASKASTKSSLWLSRHRKPSNPAPHMLFAIPEMICQVAKYLGPRDLVSLMGACSFFRDVFVDNPLLQYSLLLRQTGLTDKSLFPPTSQPQPPFRERVKKLSHLSTSLRDQSFSYRRLVLEQEDVSSVDSFQFQSGIIGYRAQAPYPSLVFHSVLGSHNSWSFDLRHPDHDFSAYTFDVASNTLAIVYRSGPPESPPRTRPPFYIYLHELEPSHSEDVSGQGECLSLHVELEVHHAWANVPSDLVEHCWVDVRLCGRMVGCVWAFTRAQPESVDVFTVHDWSGSLRYCLTSGEGERFSGVSFLTPTSAIIMVISPRPVLRYVTWSLHDEHHVASIVDLLLPARDNSKTRYMLGSAPALGQTADTERDLLGVLQIKYGFWEVNKPEQAERIGYFTPFVIMLISLPAMIEILADHRKVLAQPASIPWDSWNIATRATNIERTCYKNDCLSGNSGFFITYGPSVLGHRKFWNDCYLMTCQFSNPFDEATSRSSDRELGSVPEFNPRWHGWAPYFEDATSQDEDGRVTLPTTKRVKLPDDAPELHGRDQLYMDERHLLVLPWANALGVSDFCRCSLVCIADNGRSLSGRLAPYFVLVLLC</sequence>